<dbReference type="RefSeq" id="WP_377492268.1">
    <property type="nucleotide sequence ID" value="NZ_JBHUOX010000054.1"/>
</dbReference>
<dbReference type="Gene3D" id="3.30.2020.40">
    <property type="entry name" value="Uncharacterised protein PF10387, DUF2442"/>
    <property type="match status" value="1"/>
</dbReference>
<sequence length="77" mass="8700">MSILAKKSTPQAQKVWFIDAKMYVLLADGRELGVPLEWFSKLRDATEAQRMNWRLIGGGVGIHWEELDEDLSVAGLL</sequence>
<gene>
    <name evidence="1" type="ORF">ACFS7Z_26465</name>
</gene>
<proteinExistence type="predicted"/>
<dbReference type="InterPro" id="IPR018841">
    <property type="entry name" value="DUF2442"/>
</dbReference>
<evidence type="ECO:0000313" key="1">
    <source>
        <dbReference type="EMBL" id="MFD3003928.1"/>
    </source>
</evidence>
<accession>A0ABW6C424</accession>
<keyword evidence="2" id="KW-1185">Reference proteome</keyword>
<comment type="caution">
    <text evidence="1">The sequence shown here is derived from an EMBL/GenBank/DDBJ whole genome shotgun (WGS) entry which is preliminary data.</text>
</comment>
<evidence type="ECO:0000313" key="2">
    <source>
        <dbReference type="Proteomes" id="UP001597641"/>
    </source>
</evidence>
<organism evidence="1 2">
    <name type="scientific">Pontibacter toksunensis</name>
    <dbReference type="NCBI Taxonomy" id="1332631"/>
    <lineage>
        <taxon>Bacteria</taxon>
        <taxon>Pseudomonadati</taxon>
        <taxon>Bacteroidota</taxon>
        <taxon>Cytophagia</taxon>
        <taxon>Cytophagales</taxon>
        <taxon>Hymenobacteraceae</taxon>
        <taxon>Pontibacter</taxon>
    </lineage>
</organism>
<dbReference type="Proteomes" id="UP001597641">
    <property type="component" value="Unassembled WGS sequence"/>
</dbReference>
<dbReference type="Pfam" id="PF10387">
    <property type="entry name" value="DUF2442"/>
    <property type="match status" value="1"/>
</dbReference>
<name>A0ABW6C424_9BACT</name>
<dbReference type="EMBL" id="JBHUOX010000054">
    <property type="protein sequence ID" value="MFD3003928.1"/>
    <property type="molecule type" value="Genomic_DNA"/>
</dbReference>
<protein>
    <submittedName>
        <fullName evidence="1">DUF2442 domain-containing protein</fullName>
    </submittedName>
</protein>
<reference evidence="2" key="1">
    <citation type="journal article" date="2019" name="Int. J. Syst. Evol. Microbiol.">
        <title>The Global Catalogue of Microorganisms (GCM) 10K type strain sequencing project: providing services to taxonomists for standard genome sequencing and annotation.</title>
        <authorList>
            <consortium name="The Broad Institute Genomics Platform"/>
            <consortium name="The Broad Institute Genome Sequencing Center for Infectious Disease"/>
            <person name="Wu L."/>
            <person name="Ma J."/>
        </authorList>
    </citation>
    <scope>NUCLEOTIDE SEQUENCE [LARGE SCALE GENOMIC DNA]</scope>
    <source>
        <strain evidence="2">KCTC 23984</strain>
    </source>
</reference>